<dbReference type="AlphaFoldDB" id="A0A327NH27"/>
<dbReference type="Proteomes" id="UP000249016">
    <property type="component" value="Unassembled WGS sequence"/>
</dbReference>
<dbReference type="EMBL" id="QLII01000001">
    <property type="protein sequence ID" value="RAI73244.1"/>
    <property type="molecule type" value="Genomic_DNA"/>
</dbReference>
<reference evidence="2 3" key="1">
    <citation type="submission" date="2018-06" db="EMBL/GenBank/DDBJ databases">
        <title>Spirosoma sp. HMF3257 Genome sequencing and assembly.</title>
        <authorList>
            <person name="Kang H."/>
            <person name="Cha I."/>
            <person name="Kim H."/>
            <person name="Kang J."/>
            <person name="Joh K."/>
        </authorList>
    </citation>
    <scope>NUCLEOTIDE SEQUENCE [LARGE SCALE GENOMIC DNA]</scope>
    <source>
        <strain evidence="2 3">HMF3257</strain>
    </source>
</reference>
<comment type="caution">
    <text evidence="2">The sequence shown here is derived from an EMBL/GenBank/DDBJ whole genome shotgun (WGS) entry which is preliminary data.</text>
</comment>
<dbReference type="InterPro" id="IPR009061">
    <property type="entry name" value="DNA-bd_dom_put_sf"/>
</dbReference>
<evidence type="ECO:0000256" key="1">
    <source>
        <dbReference type="SAM" id="Coils"/>
    </source>
</evidence>
<sequence>MKLVVNDQLGDRLLDVLERCAKHLEDSNAQIEKLQKELDRCRLMSESEAMKYLKRDANTLHHYQKHGLGFYKKGKEVWYTKGDIDDWLAKGIVNRRNGG</sequence>
<evidence type="ECO:0008006" key="4">
    <source>
        <dbReference type="Google" id="ProtNLM"/>
    </source>
</evidence>
<evidence type="ECO:0000313" key="3">
    <source>
        <dbReference type="Proteomes" id="UP000249016"/>
    </source>
</evidence>
<gene>
    <name evidence="2" type="ORF">HMF3257_00290</name>
</gene>
<protein>
    <recommendedName>
        <fullName evidence="4">Helix-turn-helix domain-containing protein</fullName>
    </recommendedName>
</protein>
<keyword evidence="3" id="KW-1185">Reference proteome</keyword>
<name>A0A327NH27_9BACT</name>
<feature type="coiled-coil region" evidence="1">
    <location>
        <begin position="14"/>
        <end position="44"/>
    </location>
</feature>
<organism evidence="2 3">
    <name type="scientific">Spirosoma telluris</name>
    <dbReference type="NCBI Taxonomy" id="2183553"/>
    <lineage>
        <taxon>Bacteria</taxon>
        <taxon>Pseudomonadati</taxon>
        <taxon>Bacteroidota</taxon>
        <taxon>Cytophagia</taxon>
        <taxon>Cytophagales</taxon>
        <taxon>Cytophagaceae</taxon>
        <taxon>Spirosoma</taxon>
    </lineage>
</organism>
<dbReference type="SUPFAM" id="SSF46955">
    <property type="entry name" value="Putative DNA-binding domain"/>
    <property type="match status" value="1"/>
</dbReference>
<proteinExistence type="predicted"/>
<keyword evidence="1" id="KW-0175">Coiled coil</keyword>
<accession>A0A327NH27</accession>
<dbReference type="RefSeq" id="WP_111340126.1">
    <property type="nucleotide sequence ID" value="NZ_QLII01000001.1"/>
</dbReference>
<dbReference type="OrthoDB" id="966055at2"/>
<evidence type="ECO:0000313" key="2">
    <source>
        <dbReference type="EMBL" id="RAI73244.1"/>
    </source>
</evidence>